<gene>
    <name evidence="4" type="ORF">E4665_01600</name>
</gene>
<dbReference type="OrthoDB" id="9795390at2"/>
<dbReference type="SUPFAM" id="SSF56112">
    <property type="entry name" value="Protein kinase-like (PK-like)"/>
    <property type="match status" value="1"/>
</dbReference>
<keyword evidence="2" id="KW-0812">Transmembrane</keyword>
<feature type="domain" description="Protein kinase" evidence="3">
    <location>
        <begin position="126"/>
        <end position="448"/>
    </location>
</feature>
<proteinExistence type="inferred from homology"/>
<dbReference type="InterPro" id="IPR011009">
    <property type="entry name" value="Kinase-like_dom_sf"/>
</dbReference>
<evidence type="ECO:0000256" key="1">
    <source>
        <dbReference type="ARBA" id="ARBA00009670"/>
    </source>
</evidence>
<dbReference type="Gene3D" id="1.10.510.10">
    <property type="entry name" value="Transferase(Phosphotransferase) domain 1"/>
    <property type="match status" value="1"/>
</dbReference>
<organism evidence="4 5">
    <name type="scientific">Sporolactobacillus shoreae</name>
    <dbReference type="NCBI Taxonomy" id="1465501"/>
    <lineage>
        <taxon>Bacteria</taxon>
        <taxon>Bacillati</taxon>
        <taxon>Bacillota</taxon>
        <taxon>Bacilli</taxon>
        <taxon>Bacillales</taxon>
        <taxon>Sporolactobacillaceae</taxon>
        <taxon>Sporolactobacillus</taxon>
    </lineage>
</organism>
<evidence type="ECO:0000313" key="4">
    <source>
        <dbReference type="EMBL" id="TGB00475.1"/>
    </source>
</evidence>
<dbReference type="CDD" id="cd05121">
    <property type="entry name" value="ABC1_ADCK3-like"/>
    <property type="match status" value="1"/>
</dbReference>
<keyword evidence="5" id="KW-1185">Reference proteome</keyword>
<keyword evidence="4" id="KW-0418">Kinase</keyword>
<feature type="transmembrane region" description="Helical" evidence="2">
    <location>
        <begin position="500"/>
        <end position="519"/>
    </location>
</feature>
<protein>
    <submittedName>
        <fullName evidence="4">AarF/ABC1/UbiB kinase family protein</fullName>
    </submittedName>
</protein>
<dbReference type="Proteomes" id="UP000298347">
    <property type="component" value="Unassembled WGS sequence"/>
</dbReference>
<evidence type="ECO:0000256" key="2">
    <source>
        <dbReference type="SAM" id="Phobius"/>
    </source>
</evidence>
<dbReference type="InterPro" id="IPR004147">
    <property type="entry name" value="ABC1_dom"/>
</dbReference>
<evidence type="ECO:0000313" key="5">
    <source>
        <dbReference type="Proteomes" id="UP000298347"/>
    </source>
</evidence>
<dbReference type="InterPro" id="IPR050154">
    <property type="entry name" value="UbiB_kinase"/>
</dbReference>
<dbReference type="PANTHER" id="PTHR10566:SF113">
    <property type="entry name" value="PROTEIN ACTIVITY OF BC1 COMPLEX KINASE 7, CHLOROPLASTIC"/>
    <property type="match status" value="1"/>
</dbReference>
<dbReference type="InterPro" id="IPR000719">
    <property type="entry name" value="Prot_kinase_dom"/>
</dbReference>
<comment type="caution">
    <text evidence="4">The sequence shown here is derived from an EMBL/GenBank/DDBJ whole genome shotgun (WGS) entry which is preliminary data.</text>
</comment>
<dbReference type="GO" id="GO:0005524">
    <property type="term" value="F:ATP binding"/>
    <property type="evidence" value="ECO:0007669"/>
    <property type="project" value="InterPro"/>
</dbReference>
<keyword evidence="2" id="KW-1133">Transmembrane helix</keyword>
<dbReference type="PANTHER" id="PTHR10566">
    <property type="entry name" value="CHAPERONE-ACTIVITY OF BC1 COMPLEX CABC1 -RELATED"/>
    <property type="match status" value="1"/>
</dbReference>
<comment type="similarity">
    <text evidence="1">Belongs to the protein kinase superfamily. ADCK protein kinase family.</text>
</comment>
<dbReference type="GO" id="GO:0004672">
    <property type="term" value="F:protein kinase activity"/>
    <property type="evidence" value="ECO:0007669"/>
    <property type="project" value="InterPro"/>
</dbReference>
<accession>A0A4Z0GUS3</accession>
<evidence type="ECO:0000259" key="3">
    <source>
        <dbReference type="PROSITE" id="PS50011"/>
    </source>
</evidence>
<keyword evidence="2" id="KW-0472">Membrane</keyword>
<dbReference type="EMBL" id="SRJD01000001">
    <property type="protein sequence ID" value="TGB00475.1"/>
    <property type="molecule type" value="Genomic_DNA"/>
</dbReference>
<keyword evidence="4" id="KW-0808">Transferase</keyword>
<dbReference type="PROSITE" id="PS50011">
    <property type="entry name" value="PROTEIN_KINASE_DOM"/>
    <property type="match status" value="1"/>
</dbReference>
<sequence length="558" mass="63878">MGKHIRHLQRYREIVTVLVKYGFGYIVKDVGLIHLLSLPKQIASDFSGSSGDAKPLGRRIRLVFEELGPTFIKLGQLLSLRTDLIPDQIAYELRKLQDHVTPVDPQIIKSLIKEELGVPAEELFSSFEENCIAAASIAQVHRAVLVTGEQVAVKIRRPNIETVVGNDIEILRDLAVLIERHYSWAKNFQICDLVEEFSQAIQFEMDYFREGRNTEKIYHYFSETIDIVIPKVYWDYSTRQILTLEYIHGLKFSDLTNTRTNDFDHTVIAKRLVRSFLDQALNAGIFHGDPHPGNLFFFPENKIAYIDFGQVGILNEEMKHNFANLIIGLMKGDTELLFRTIFLMSSMPDGMDERLFKTDLELLRDKYYNLPFKEIHIGQVIRDIFEITKKYRISIPKNYSLLGKALITLEGLITQLDSQISILEIAEPYGRKIMLNRLNPDQLSKRFFNSLLDAAENSIQIPGLLKKALVHLYKGKTHVEMELPQLEMLLIKLDRAANRISFSIILLAFSIVLAGIMLSEAFGSHPVFSGIPIFDIAITIVLFMFLIVLFAIFRSGRL</sequence>
<reference evidence="4 5" key="1">
    <citation type="journal article" date="2015" name="Int. J. Syst. Evol. Microbiol.">
        <title>Sporolactobacillus shoreae sp. nov. and Sporolactobacillus spathodeae sp. nov., two spore-forming lactic acid bacteria isolated from tree barks in Thailand.</title>
        <authorList>
            <person name="Thamacharoensuk T."/>
            <person name="Kitahara M."/>
            <person name="Ohkuma M."/>
            <person name="Thongchul N."/>
            <person name="Tanasupawat S."/>
        </authorList>
    </citation>
    <scope>NUCLEOTIDE SEQUENCE [LARGE SCALE GENOMIC DNA]</scope>
    <source>
        <strain evidence="4 5">BK92</strain>
    </source>
</reference>
<name>A0A4Z0GUS3_9BACL</name>
<dbReference type="AlphaFoldDB" id="A0A4Z0GUS3"/>
<dbReference type="Pfam" id="PF03109">
    <property type="entry name" value="ABC1"/>
    <property type="match status" value="1"/>
</dbReference>
<feature type="transmembrane region" description="Helical" evidence="2">
    <location>
        <begin position="531"/>
        <end position="553"/>
    </location>
</feature>